<dbReference type="GO" id="GO:0003700">
    <property type="term" value="F:DNA-binding transcription factor activity"/>
    <property type="evidence" value="ECO:0007669"/>
    <property type="project" value="InterPro"/>
</dbReference>
<dbReference type="Pfam" id="PF07729">
    <property type="entry name" value="FCD"/>
    <property type="match status" value="1"/>
</dbReference>
<dbReference type="InterPro" id="IPR036388">
    <property type="entry name" value="WH-like_DNA-bd_sf"/>
</dbReference>
<dbReference type="GO" id="GO:0003677">
    <property type="term" value="F:DNA binding"/>
    <property type="evidence" value="ECO:0007669"/>
    <property type="project" value="UniProtKB-KW"/>
</dbReference>
<evidence type="ECO:0000256" key="4">
    <source>
        <dbReference type="SAM" id="MobiDB-lite"/>
    </source>
</evidence>
<dbReference type="SUPFAM" id="SSF48008">
    <property type="entry name" value="GntR ligand-binding domain-like"/>
    <property type="match status" value="1"/>
</dbReference>
<feature type="domain" description="HTH gntR-type" evidence="5">
    <location>
        <begin position="25"/>
        <end position="92"/>
    </location>
</feature>
<dbReference type="CDD" id="cd07377">
    <property type="entry name" value="WHTH_GntR"/>
    <property type="match status" value="1"/>
</dbReference>
<dbReference type="SMART" id="SM00895">
    <property type="entry name" value="FCD"/>
    <property type="match status" value="1"/>
</dbReference>
<evidence type="ECO:0000256" key="2">
    <source>
        <dbReference type="ARBA" id="ARBA00023125"/>
    </source>
</evidence>
<name>A0AAU2A4X9_9ACTN</name>
<dbReference type="SMART" id="SM00345">
    <property type="entry name" value="HTH_GNTR"/>
    <property type="match status" value="1"/>
</dbReference>
<dbReference type="PANTHER" id="PTHR43537">
    <property type="entry name" value="TRANSCRIPTIONAL REGULATOR, GNTR FAMILY"/>
    <property type="match status" value="1"/>
</dbReference>
<dbReference type="PROSITE" id="PS50949">
    <property type="entry name" value="HTH_GNTR"/>
    <property type="match status" value="1"/>
</dbReference>
<dbReference type="Gene3D" id="1.20.120.530">
    <property type="entry name" value="GntR ligand-binding domain-like"/>
    <property type="match status" value="1"/>
</dbReference>
<proteinExistence type="predicted"/>
<dbReference type="Pfam" id="PF00392">
    <property type="entry name" value="GntR"/>
    <property type="match status" value="1"/>
</dbReference>
<evidence type="ECO:0000256" key="3">
    <source>
        <dbReference type="ARBA" id="ARBA00023163"/>
    </source>
</evidence>
<evidence type="ECO:0000256" key="1">
    <source>
        <dbReference type="ARBA" id="ARBA00023015"/>
    </source>
</evidence>
<keyword evidence="2" id="KW-0238">DNA-binding</keyword>
<dbReference type="InterPro" id="IPR000524">
    <property type="entry name" value="Tscrpt_reg_HTH_GntR"/>
</dbReference>
<dbReference type="InterPro" id="IPR008920">
    <property type="entry name" value="TF_FadR/GntR_C"/>
</dbReference>
<feature type="compositionally biased region" description="Basic residues" evidence="4">
    <location>
        <begin position="239"/>
        <end position="252"/>
    </location>
</feature>
<dbReference type="InterPro" id="IPR011711">
    <property type="entry name" value="GntR_C"/>
</dbReference>
<dbReference type="InterPro" id="IPR036390">
    <property type="entry name" value="WH_DNA-bd_sf"/>
</dbReference>
<accession>A0AAU2A4X9</accession>
<dbReference type="PANTHER" id="PTHR43537:SF24">
    <property type="entry name" value="GLUCONATE OPERON TRANSCRIPTIONAL REPRESSOR"/>
    <property type="match status" value="1"/>
</dbReference>
<dbReference type="SUPFAM" id="SSF46785">
    <property type="entry name" value="Winged helix' DNA-binding domain"/>
    <property type="match status" value="1"/>
</dbReference>
<keyword evidence="3" id="KW-0804">Transcription</keyword>
<gene>
    <name evidence="6" type="ORF">OHA22_26875</name>
</gene>
<evidence type="ECO:0000313" key="6">
    <source>
        <dbReference type="EMBL" id="WTT18898.1"/>
    </source>
</evidence>
<reference evidence="6" key="1">
    <citation type="submission" date="2022-10" db="EMBL/GenBank/DDBJ databases">
        <title>The complete genomes of actinobacterial strains from the NBC collection.</title>
        <authorList>
            <person name="Joergensen T.S."/>
            <person name="Alvarez Arevalo M."/>
            <person name="Sterndorff E.B."/>
            <person name="Faurdal D."/>
            <person name="Vuksanovic O."/>
            <person name="Mourched A.-S."/>
            <person name="Charusanti P."/>
            <person name="Shaw S."/>
            <person name="Blin K."/>
            <person name="Weber T."/>
        </authorList>
    </citation>
    <scope>NUCLEOTIDE SEQUENCE</scope>
    <source>
        <strain evidence="6">NBC_00093</strain>
    </source>
</reference>
<organism evidence="6">
    <name type="scientific">Streptomyces sp. NBC_00093</name>
    <dbReference type="NCBI Taxonomy" id="2975649"/>
    <lineage>
        <taxon>Bacteria</taxon>
        <taxon>Bacillati</taxon>
        <taxon>Actinomycetota</taxon>
        <taxon>Actinomycetes</taxon>
        <taxon>Kitasatosporales</taxon>
        <taxon>Streptomycetaceae</taxon>
        <taxon>Streptomyces</taxon>
    </lineage>
</organism>
<dbReference type="Gene3D" id="1.10.10.10">
    <property type="entry name" value="Winged helix-like DNA-binding domain superfamily/Winged helix DNA-binding domain"/>
    <property type="match status" value="1"/>
</dbReference>
<dbReference type="AlphaFoldDB" id="A0AAU2A4X9"/>
<keyword evidence="1" id="KW-0805">Transcription regulation</keyword>
<sequence length="252" mass="28553">MAVEEDEDTHVVVLARLLRLRDRREPLVAQIAEWVGSGIIEGRLEPGQDLNSVDLSRRFDTSRTPVREALMVLEQEGLVEMKARRRPRVAAPSLQDIRDIYQVRRQLLSMLAGLLVERATDEELAELRLRVGRMRKLADDGDVDAYFWSHVQLQERMTEIVGNSTLKQILDSLALRTLMLRHLSLTRAGRLAYSVDDQERLLQACEERDGELASALIAGATVRALRAVEEQLEQDAAGRGRKPTRRRRAAAS</sequence>
<evidence type="ECO:0000259" key="5">
    <source>
        <dbReference type="PROSITE" id="PS50949"/>
    </source>
</evidence>
<dbReference type="EMBL" id="CP108222">
    <property type="protein sequence ID" value="WTT18898.1"/>
    <property type="molecule type" value="Genomic_DNA"/>
</dbReference>
<protein>
    <submittedName>
        <fullName evidence="6">GntR family transcriptional regulator</fullName>
    </submittedName>
</protein>
<feature type="region of interest" description="Disordered" evidence="4">
    <location>
        <begin position="233"/>
        <end position="252"/>
    </location>
</feature>